<sequence length="266" mass="28858">MASSELHVKPSENATQPRVKPRPQESAIPTPFTYFPSDDGTDENLLIILHGLGDTHVPFAKLGRQLKLPQTATLALQGPQQIPYLYEESFQWYPSFDPLGEMLERPDPTPALTLMKAILDHLTSNCGWHPDHIHLFGFAQGGSVAAEAGIAWWRASMERSSSAPSPAPVALGSIVTIGGPLLSYPTLSKLCPSPLLAFSRSAPGSPTLSASDMAAFRKGYESVRDVACAGEGMPRARDEWLPVMQFFSEKLARRVVGDVYEVLSSG</sequence>
<evidence type="ECO:0000259" key="2">
    <source>
        <dbReference type="Pfam" id="PF02230"/>
    </source>
</evidence>
<dbReference type="Pfam" id="PF02230">
    <property type="entry name" value="Abhydrolase_2"/>
    <property type="match status" value="1"/>
</dbReference>
<reference evidence="3 4" key="1">
    <citation type="submission" date="2018-06" db="EMBL/GenBank/DDBJ databases">
        <title>A transcriptomic atlas of mushroom development highlights an independent origin of complex multicellularity.</title>
        <authorList>
            <consortium name="DOE Joint Genome Institute"/>
            <person name="Krizsan K."/>
            <person name="Almasi E."/>
            <person name="Merenyi Z."/>
            <person name="Sahu N."/>
            <person name="Viragh M."/>
            <person name="Koszo T."/>
            <person name="Mondo S."/>
            <person name="Kiss B."/>
            <person name="Balint B."/>
            <person name="Kues U."/>
            <person name="Barry K."/>
            <person name="Hegedus J.C."/>
            <person name="Henrissat B."/>
            <person name="Johnson J."/>
            <person name="Lipzen A."/>
            <person name="Ohm R."/>
            <person name="Nagy I."/>
            <person name="Pangilinan J."/>
            <person name="Yan J."/>
            <person name="Xiong Y."/>
            <person name="Grigoriev I.V."/>
            <person name="Hibbett D.S."/>
            <person name="Nagy L.G."/>
        </authorList>
    </citation>
    <scope>NUCLEOTIDE SEQUENCE [LARGE SCALE GENOMIC DNA]</scope>
    <source>
        <strain evidence="3 4">SZMC22713</strain>
    </source>
</reference>
<gene>
    <name evidence="3" type="ORF">BD410DRAFT_813314</name>
</gene>
<dbReference type="Proteomes" id="UP000294933">
    <property type="component" value="Unassembled WGS sequence"/>
</dbReference>
<dbReference type="Gene3D" id="3.40.50.1820">
    <property type="entry name" value="alpha/beta hydrolase"/>
    <property type="match status" value="1"/>
</dbReference>
<proteinExistence type="predicted"/>
<evidence type="ECO:0000313" key="4">
    <source>
        <dbReference type="Proteomes" id="UP000294933"/>
    </source>
</evidence>
<feature type="compositionally biased region" description="Basic and acidic residues" evidence="1">
    <location>
        <begin position="1"/>
        <end position="10"/>
    </location>
</feature>
<dbReference type="AlphaFoldDB" id="A0A4Y7QDX5"/>
<name>A0A4Y7QDX5_9AGAM</name>
<dbReference type="SUPFAM" id="SSF53474">
    <property type="entry name" value="alpha/beta-Hydrolases"/>
    <property type="match status" value="1"/>
</dbReference>
<dbReference type="InterPro" id="IPR029058">
    <property type="entry name" value="AB_hydrolase_fold"/>
</dbReference>
<dbReference type="VEuPathDB" id="FungiDB:BD410DRAFT_813314"/>
<organism evidence="3 4">
    <name type="scientific">Rickenella mellea</name>
    <dbReference type="NCBI Taxonomy" id="50990"/>
    <lineage>
        <taxon>Eukaryota</taxon>
        <taxon>Fungi</taxon>
        <taxon>Dikarya</taxon>
        <taxon>Basidiomycota</taxon>
        <taxon>Agaricomycotina</taxon>
        <taxon>Agaricomycetes</taxon>
        <taxon>Hymenochaetales</taxon>
        <taxon>Rickenellaceae</taxon>
        <taxon>Rickenella</taxon>
    </lineage>
</organism>
<dbReference type="STRING" id="50990.A0A4Y7QDX5"/>
<feature type="domain" description="Phospholipase/carboxylesterase/thioesterase" evidence="2">
    <location>
        <begin position="41"/>
        <end position="149"/>
    </location>
</feature>
<keyword evidence="4" id="KW-1185">Reference proteome</keyword>
<dbReference type="OrthoDB" id="437457at2759"/>
<feature type="region of interest" description="Disordered" evidence="1">
    <location>
        <begin position="1"/>
        <end position="29"/>
    </location>
</feature>
<dbReference type="EMBL" id="ML170163">
    <property type="protein sequence ID" value="TDL25536.1"/>
    <property type="molecule type" value="Genomic_DNA"/>
</dbReference>
<evidence type="ECO:0000313" key="3">
    <source>
        <dbReference type="EMBL" id="TDL25536.1"/>
    </source>
</evidence>
<protein>
    <recommendedName>
        <fullName evidence="2">Phospholipase/carboxylesterase/thioesterase domain-containing protein</fullName>
    </recommendedName>
</protein>
<dbReference type="GO" id="GO:0016787">
    <property type="term" value="F:hydrolase activity"/>
    <property type="evidence" value="ECO:0007669"/>
    <property type="project" value="InterPro"/>
</dbReference>
<evidence type="ECO:0000256" key="1">
    <source>
        <dbReference type="SAM" id="MobiDB-lite"/>
    </source>
</evidence>
<accession>A0A4Y7QDX5</accession>
<dbReference type="InterPro" id="IPR003140">
    <property type="entry name" value="PLipase/COase/thioEstase"/>
</dbReference>